<reference evidence="4" key="1">
    <citation type="submission" date="2016-01" db="EMBL/GenBank/DDBJ databases">
        <title>Draft genome of Chromobacterium sp. F49.</title>
        <authorList>
            <person name="Hong K.W."/>
        </authorList>
    </citation>
    <scope>NUCLEOTIDE SEQUENCE [LARGE SCALE GENOMIC DNA]</scope>
    <source>
        <strain evidence="4">M63</strain>
    </source>
</reference>
<dbReference type="GO" id="GO:0006813">
    <property type="term" value="P:potassium ion transport"/>
    <property type="evidence" value="ECO:0007669"/>
    <property type="project" value="InterPro"/>
</dbReference>
<dbReference type="SUPFAM" id="SSF116726">
    <property type="entry name" value="TrkA C-terminal domain-like"/>
    <property type="match status" value="1"/>
</dbReference>
<keyword evidence="1" id="KW-0812">Transmembrane</keyword>
<keyword evidence="1" id="KW-0472">Membrane</keyword>
<name>A0A161S6X3_9BACL</name>
<evidence type="ECO:0000313" key="3">
    <source>
        <dbReference type="EMBL" id="KZE80824.1"/>
    </source>
</evidence>
<gene>
    <name evidence="3" type="ORF">AV654_10745</name>
</gene>
<accession>A0A161S6X3</accession>
<keyword evidence="4" id="KW-1185">Reference proteome</keyword>
<dbReference type="RefSeq" id="WP_063179402.1">
    <property type="nucleotide sequence ID" value="NZ_CP121215.1"/>
</dbReference>
<proteinExistence type="predicted"/>
<comment type="caution">
    <text evidence="3">The sequence shown here is derived from an EMBL/GenBank/DDBJ whole genome shotgun (WGS) entry which is preliminary data.</text>
</comment>
<keyword evidence="1" id="KW-1133">Transmembrane helix</keyword>
<dbReference type="PROSITE" id="PS51202">
    <property type="entry name" value="RCK_C"/>
    <property type="match status" value="1"/>
</dbReference>
<dbReference type="Pfam" id="PF02080">
    <property type="entry name" value="TrkA_C"/>
    <property type="match status" value="1"/>
</dbReference>
<dbReference type="InterPro" id="IPR036721">
    <property type="entry name" value="RCK_C_sf"/>
</dbReference>
<dbReference type="eggNOG" id="COG0569">
    <property type="taxonomic scope" value="Bacteria"/>
</dbReference>
<evidence type="ECO:0000313" key="4">
    <source>
        <dbReference type="Proteomes" id="UP000076563"/>
    </source>
</evidence>
<dbReference type="InterPro" id="IPR006037">
    <property type="entry name" value="RCK_C"/>
</dbReference>
<dbReference type="EMBL" id="LQRA01000046">
    <property type="protein sequence ID" value="KZE80824.1"/>
    <property type="molecule type" value="Genomic_DNA"/>
</dbReference>
<feature type="transmembrane region" description="Helical" evidence="1">
    <location>
        <begin position="93"/>
        <end position="110"/>
    </location>
</feature>
<dbReference type="GO" id="GO:0008324">
    <property type="term" value="F:monoatomic cation transmembrane transporter activity"/>
    <property type="evidence" value="ECO:0007669"/>
    <property type="project" value="InterPro"/>
</dbReference>
<feature type="transmembrane region" description="Helical" evidence="1">
    <location>
        <begin position="6"/>
        <end position="26"/>
    </location>
</feature>
<organism evidence="3 4">
    <name type="scientific">Paenibacillus elgii</name>
    <dbReference type="NCBI Taxonomy" id="189691"/>
    <lineage>
        <taxon>Bacteria</taxon>
        <taxon>Bacillati</taxon>
        <taxon>Bacillota</taxon>
        <taxon>Bacilli</taxon>
        <taxon>Bacillales</taxon>
        <taxon>Paenibacillaceae</taxon>
        <taxon>Paenibacillus</taxon>
    </lineage>
</organism>
<evidence type="ECO:0000259" key="2">
    <source>
        <dbReference type="PROSITE" id="PS51202"/>
    </source>
</evidence>
<dbReference type="OrthoDB" id="369355at2"/>
<evidence type="ECO:0000256" key="1">
    <source>
        <dbReference type="SAM" id="Phobius"/>
    </source>
</evidence>
<dbReference type="Proteomes" id="UP000076563">
    <property type="component" value="Unassembled WGS sequence"/>
</dbReference>
<dbReference type="Gene3D" id="3.30.70.1450">
    <property type="entry name" value="Regulator of K+ conductance, C-terminal domain"/>
    <property type="match status" value="1"/>
</dbReference>
<dbReference type="AlphaFoldDB" id="A0A161S6X3"/>
<feature type="transmembrane region" description="Helical" evidence="1">
    <location>
        <begin position="64"/>
        <end position="87"/>
    </location>
</feature>
<protein>
    <recommendedName>
        <fullName evidence="2">RCK C-terminal domain-containing protein</fullName>
    </recommendedName>
</protein>
<feature type="domain" description="RCK C-terminal" evidence="2">
    <location>
        <begin position="136"/>
        <end position="221"/>
    </location>
</feature>
<sequence>MGFIFILIYFVLIFIVLEIAVMLLIVTGLDNEIARFQAVSMLTSTGFTTKESELILRHPVRRKIGVFLILFGVFSLAVMISTLSNLLAQSFRVPQLAGLTLLFGAVLLATKNKHIVNSLKRRFHKHLKQEFELHELPIEEVLYFTGSDLFTRITICKGSAMAGRGLREVCCPEEDIRVLFVQRGETKIRSGCLQLALQEGDILFVYGDKEAIERRFRGELEAMRQEEGNEEHVTDL</sequence>
<dbReference type="STRING" id="1007103.GCA_000213315_05637"/>